<dbReference type="SUPFAM" id="SSF56059">
    <property type="entry name" value="Glutathione synthetase ATP-binding domain-like"/>
    <property type="match status" value="1"/>
</dbReference>
<sequence>MKPITLPLKKAKNISKTFFVPLELFKEYVERVQFPKAISFGTKTVQCEVAPHPDKKNEYLLSSDLWDELMIPQESMIHLFQKDETIYIGPLVGIFTAGFTQFHLRPIGERSLFFAKLLSAERKVGAFYFVFGAHQIDWESGTVKGYFYTKDGWKQIRVPLPSVVYDRLPNRKVESLEISKQVKDRLQKEYDIPWFNPGFFNKWDIHQLLIDDETASKHLPETYFQPTSSDVQKLLEKYKQVYIKPANGSLGLGIQQLIQKKDEPLVYCRFRSNEENRLRRYSSLKRLIRQQFPYGLNEMIAQQGINLLKWNNNPIDFRIHTNKNGYGEWCVSAVAAKIAGSGSVTTHVKSGGEIKTVNEILHDIGINSALNKKLHATALLLSEKIDKKMSGFIGEIGFDIGVDQNEHVWMFEANSKPGRTIFSHPKLKSDDLYSRKLPLHYAVYLFKKSIEKQPELVNANEHFLR</sequence>
<organism evidence="1 2">
    <name type="scientific">Anaerobacillus alkalidiazotrophicus</name>
    <dbReference type="NCBI Taxonomy" id="472963"/>
    <lineage>
        <taxon>Bacteria</taxon>
        <taxon>Bacillati</taxon>
        <taxon>Bacillota</taxon>
        <taxon>Bacilli</taxon>
        <taxon>Bacillales</taxon>
        <taxon>Bacillaceae</taxon>
        <taxon>Anaerobacillus</taxon>
    </lineage>
</organism>
<proteinExistence type="predicted"/>
<evidence type="ECO:0000313" key="1">
    <source>
        <dbReference type="EMBL" id="OIJ21384.1"/>
    </source>
</evidence>
<dbReference type="Proteomes" id="UP000180057">
    <property type="component" value="Unassembled WGS sequence"/>
</dbReference>
<accession>A0A1S2M9T7</accession>
<keyword evidence="2" id="KW-1185">Reference proteome</keyword>
<comment type="caution">
    <text evidence="1">The sequence shown here is derived from an EMBL/GenBank/DDBJ whole genome shotgun (WGS) entry which is preliminary data.</text>
</comment>
<dbReference type="RefSeq" id="WP_071388002.1">
    <property type="nucleotide sequence ID" value="NZ_MLQS01000001.1"/>
</dbReference>
<dbReference type="STRING" id="472963.BKP45_00980"/>
<dbReference type="OrthoDB" id="7869153at2"/>
<name>A0A1S2M9T7_9BACI</name>
<dbReference type="EMBL" id="MLQS01000001">
    <property type="protein sequence ID" value="OIJ21384.1"/>
    <property type="molecule type" value="Genomic_DNA"/>
</dbReference>
<reference evidence="1 2" key="1">
    <citation type="submission" date="2016-10" db="EMBL/GenBank/DDBJ databases">
        <title>Draft genome sequences of four alkaliphilic bacteria belonging to the Anaerobacillus genus.</title>
        <authorList>
            <person name="Bassil N.M."/>
            <person name="Lloyd J.R."/>
        </authorList>
    </citation>
    <scope>NUCLEOTIDE SEQUENCE [LARGE SCALE GENOMIC DNA]</scope>
    <source>
        <strain evidence="1 2">DSM 22531</strain>
    </source>
</reference>
<evidence type="ECO:0008006" key="3">
    <source>
        <dbReference type="Google" id="ProtNLM"/>
    </source>
</evidence>
<dbReference type="InterPro" id="IPR026838">
    <property type="entry name" value="YheC/D"/>
</dbReference>
<protein>
    <recommendedName>
        <fullName evidence="3">Glutathione synthetase</fullName>
    </recommendedName>
</protein>
<evidence type="ECO:0000313" key="2">
    <source>
        <dbReference type="Proteomes" id="UP000180057"/>
    </source>
</evidence>
<gene>
    <name evidence="1" type="ORF">BKP45_00980</name>
</gene>
<dbReference type="Pfam" id="PF14398">
    <property type="entry name" value="ATPgrasp_YheCD"/>
    <property type="match status" value="1"/>
</dbReference>
<dbReference type="AlphaFoldDB" id="A0A1S2M9T7"/>